<proteinExistence type="predicted"/>
<feature type="domain" description="Mur ligase C-terminal" evidence="4">
    <location>
        <begin position="322"/>
        <end position="445"/>
    </location>
</feature>
<sequence>MKSLFLQDILERIDGTVVQGSGNPLIQDVTYRPKKIGDQTLLFYRYKDMKIDKNLFQKYKSVVIVTDLEEKFKNLGKDVLLIKVSNVEEAYWKFVNFYRNLFQIHVIGITGTCGKTTTKQMVKHILRKHYRVHSTFLSNNQRALNLKYLLGIDDETGAAVFEMPVASPGYLTNTIQYFQPQIRILLNIDVYHLKDCKTPEAYMKAKAEIINGLDPKTGIILLNADDENIKKVLDIKGFHNVIYFGFSEGCHFQAKDIRYADGGMQFTLIHQDQTFPVFVTGYGKPNVYNALASIAAASFAGMDIQECCERLASFEQMNEHLEFLDGTGGCTIIDDTWNAAPLSMASALEVLQETSRSKTKIALLGYMPQLGDSQYATEQYAKMGEKAVETQIDHLFVVGEEALEIGKKALELGMDPNKVYFCNSGTEIYQILKPYLHQDATVLLKIPHRVMVQDSFKDLKRKIIACEK</sequence>
<dbReference type="EMBL" id="JAMQCR010000001">
    <property type="protein sequence ID" value="MCM2532760.1"/>
    <property type="molecule type" value="Genomic_DNA"/>
</dbReference>
<keyword evidence="3" id="KW-0067">ATP-binding</keyword>
<dbReference type="PANTHER" id="PTHR43024">
    <property type="entry name" value="UDP-N-ACETYLMURAMOYL-TRIPEPTIDE--D-ALANYL-D-ALANINE LIGASE"/>
    <property type="match status" value="1"/>
</dbReference>
<dbReference type="PANTHER" id="PTHR43024:SF1">
    <property type="entry name" value="UDP-N-ACETYLMURAMOYL-TRIPEPTIDE--D-ALANYL-D-ALANINE LIGASE"/>
    <property type="match status" value="1"/>
</dbReference>
<keyword evidence="7" id="KW-1185">Reference proteome</keyword>
<dbReference type="GO" id="GO:0016874">
    <property type="term" value="F:ligase activity"/>
    <property type="evidence" value="ECO:0007669"/>
    <property type="project" value="UniProtKB-KW"/>
</dbReference>
<dbReference type="InterPro" id="IPR036615">
    <property type="entry name" value="Mur_ligase_C_dom_sf"/>
</dbReference>
<accession>A0ABT0W9K1</accession>
<protein>
    <submittedName>
        <fullName evidence="6">Mur ligase family protein</fullName>
    </submittedName>
</protein>
<dbReference type="InterPro" id="IPR051046">
    <property type="entry name" value="MurCDEF_CellWall_CoF430Synth"/>
</dbReference>
<evidence type="ECO:0000313" key="7">
    <source>
        <dbReference type="Proteomes" id="UP001523262"/>
    </source>
</evidence>
<dbReference type="Proteomes" id="UP001523262">
    <property type="component" value="Unassembled WGS sequence"/>
</dbReference>
<name>A0ABT0W9K1_9BACI</name>
<keyword evidence="1 6" id="KW-0436">Ligase</keyword>
<evidence type="ECO:0000256" key="1">
    <source>
        <dbReference type="ARBA" id="ARBA00022598"/>
    </source>
</evidence>
<dbReference type="SUPFAM" id="SSF53244">
    <property type="entry name" value="MurD-like peptide ligases, peptide-binding domain"/>
    <property type="match status" value="1"/>
</dbReference>
<evidence type="ECO:0000259" key="4">
    <source>
        <dbReference type="Pfam" id="PF02875"/>
    </source>
</evidence>
<comment type="caution">
    <text evidence="6">The sequence shown here is derived from an EMBL/GenBank/DDBJ whole genome shotgun (WGS) entry which is preliminary data.</text>
</comment>
<reference evidence="6 7" key="1">
    <citation type="submission" date="2022-06" db="EMBL/GenBank/DDBJ databases">
        <authorList>
            <person name="Jeon C.O."/>
        </authorList>
    </citation>
    <scope>NUCLEOTIDE SEQUENCE [LARGE SCALE GENOMIC DNA]</scope>
    <source>
        <strain evidence="6 7">KCTC 13943</strain>
    </source>
</reference>
<gene>
    <name evidence="6" type="ORF">NDK43_10645</name>
</gene>
<dbReference type="InterPro" id="IPR013221">
    <property type="entry name" value="Mur_ligase_cen"/>
</dbReference>
<evidence type="ECO:0000313" key="6">
    <source>
        <dbReference type="EMBL" id="MCM2532760.1"/>
    </source>
</evidence>
<dbReference type="InterPro" id="IPR036565">
    <property type="entry name" value="Mur-like_cat_sf"/>
</dbReference>
<dbReference type="Gene3D" id="3.40.1190.10">
    <property type="entry name" value="Mur-like, catalytic domain"/>
    <property type="match status" value="1"/>
</dbReference>
<evidence type="ECO:0000256" key="3">
    <source>
        <dbReference type="ARBA" id="ARBA00022840"/>
    </source>
</evidence>
<dbReference type="Pfam" id="PF02875">
    <property type="entry name" value="Mur_ligase_C"/>
    <property type="match status" value="1"/>
</dbReference>
<dbReference type="Pfam" id="PF08245">
    <property type="entry name" value="Mur_ligase_M"/>
    <property type="match status" value="1"/>
</dbReference>
<evidence type="ECO:0000259" key="5">
    <source>
        <dbReference type="Pfam" id="PF08245"/>
    </source>
</evidence>
<evidence type="ECO:0000256" key="2">
    <source>
        <dbReference type="ARBA" id="ARBA00022741"/>
    </source>
</evidence>
<keyword evidence="2" id="KW-0547">Nucleotide-binding</keyword>
<feature type="domain" description="Mur ligase central" evidence="5">
    <location>
        <begin position="109"/>
        <end position="297"/>
    </location>
</feature>
<organism evidence="6 7">
    <name type="scientific">Neobacillus pocheonensis</name>
    <dbReference type="NCBI Taxonomy" id="363869"/>
    <lineage>
        <taxon>Bacteria</taxon>
        <taxon>Bacillati</taxon>
        <taxon>Bacillota</taxon>
        <taxon>Bacilli</taxon>
        <taxon>Bacillales</taxon>
        <taxon>Bacillaceae</taxon>
        <taxon>Neobacillus</taxon>
    </lineage>
</organism>
<dbReference type="Gene3D" id="3.90.190.20">
    <property type="entry name" value="Mur ligase, C-terminal domain"/>
    <property type="match status" value="1"/>
</dbReference>
<dbReference type="InterPro" id="IPR004101">
    <property type="entry name" value="Mur_ligase_C"/>
</dbReference>
<dbReference type="SUPFAM" id="SSF53623">
    <property type="entry name" value="MurD-like peptide ligases, catalytic domain"/>
    <property type="match status" value="1"/>
</dbReference>